<comment type="caution">
    <text evidence="14">The sequence shown here is derived from an EMBL/GenBank/DDBJ whole genome shotgun (WGS) entry which is preliminary data.</text>
</comment>
<dbReference type="PANTHER" id="PTHR30329:SF21">
    <property type="entry name" value="LIPOPROTEIN YIAD-RELATED"/>
    <property type="match status" value="1"/>
</dbReference>
<evidence type="ECO:0000256" key="6">
    <source>
        <dbReference type="ARBA" id="ARBA00023065"/>
    </source>
</evidence>
<evidence type="ECO:0000256" key="7">
    <source>
        <dbReference type="ARBA" id="ARBA00023114"/>
    </source>
</evidence>
<dbReference type="PROSITE" id="PS51123">
    <property type="entry name" value="OMPA_2"/>
    <property type="match status" value="1"/>
</dbReference>
<dbReference type="GO" id="GO:0046930">
    <property type="term" value="C:pore complex"/>
    <property type="evidence" value="ECO:0007669"/>
    <property type="project" value="UniProtKB-KW"/>
</dbReference>
<dbReference type="Gene3D" id="3.30.1330.60">
    <property type="entry name" value="OmpA-like domain"/>
    <property type="match status" value="1"/>
</dbReference>
<keyword evidence="15" id="KW-1185">Reference proteome</keyword>
<dbReference type="EMBL" id="QWGE01000004">
    <property type="protein sequence ID" value="RIJ36927.1"/>
    <property type="molecule type" value="Genomic_DNA"/>
</dbReference>
<dbReference type="Pfam" id="PF13505">
    <property type="entry name" value="OMP_b-brl"/>
    <property type="match status" value="1"/>
</dbReference>
<organism evidence="14 15">
    <name type="scientific">Pontibacter oryzae</name>
    <dbReference type="NCBI Taxonomy" id="2304593"/>
    <lineage>
        <taxon>Bacteria</taxon>
        <taxon>Pseudomonadati</taxon>
        <taxon>Bacteroidota</taxon>
        <taxon>Cytophagia</taxon>
        <taxon>Cytophagales</taxon>
        <taxon>Hymenobacteraceae</taxon>
        <taxon>Pontibacter</taxon>
    </lineage>
</organism>
<evidence type="ECO:0000256" key="3">
    <source>
        <dbReference type="ARBA" id="ARBA00022452"/>
    </source>
</evidence>
<evidence type="ECO:0000256" key="2">
    <source>
        <dbReference type="ARBA" id="ARBA00022448"/>
    </source>
</evidence>
<keyword evidence="6" id="KW-0406">Ion transport</keyword>
<reference evidence="15" key="1">
    <citation type="submission" date="2018-08" db="EMBL/GenBank/DDBJ databases">
        <title>Mucilaginibacter sp. MYSH2.</title>
        <authorList>
            <person name="Seo T."/>
        </authorList>
    </citation>
    <scope>NUCLEOTIDE SEQUENCE [LARGE SCALE GENOMIC DNA]</scope>
    <source>
        <strain evidence="15">KIRAN</strain>
    </source>
</reference>
<dbReference type="InterPro" id="IPR036737">
    <property type="entry name" value="OmpA-like_sf"/>
</dbReference>
<keyword evidence="9" id="KW-0998">Cell outer membrane</keyword>
<evidence type="ECO:0000259" key="13">
    <source>
        <dbReference type="PROSITE" id="PS51123"/>
    </source>
</evidence>
<name>A0A399S4Z5_9BACT</name>
<comment type="subcellular location">
    <subcellularLocation>
        <location evidence="1">Cell outer membrane</location>
        <topology evidence="1">Multi-pass membrane protein</topology>
    </subcellularLocation>
</comment>
<evidence type="ECO:0000313" key="14">
    <source>
        <dbReference type="EMBL" id="RIJ36927.1"/>
    </source>
</evidence>
<evidence type="ECO:0000256" key="4">
    <source>
        <dbReference type="ARBA" id="ARBA00022692"/>
    </source>
</evidence>
<feature type="region of interest" description="Disordered" evidence="11">
    <location>
        <begin position="280"/>
        <end position="326"/>
    </location>
</feature>
<gene>
    <name evidence="14" type="ORF">D1627_13990</name>
</gene>
<dbReference type="CDD" id="cd07185">
    <property type="entry name" value="OmpA_C-like"/>
    <property type="match status" value="1"/>
</dbReference>
<dbReference type="GO" id="GO:0005509">
    <property type="term" value="F:calcium ion binding"/>
    <property type="evidence" value="ECO:0007669"/>
    <property type="project" value="InterPro"/>
</dbReference>
<evidence type="ECO:0000256" key="5">
    <source>
        <dbReference type="ARBA" id="ARBA00022729"/>
    </source>
</evidence>
<dbReference type="GO" id="GO:0007155">
    <property type="term" value="P:cell adhesion"/>
    <property type="evidence" value="ECO:0007669"/>
    <property type="project" value="InterPro"/>
</dbReference>
<dbReference type="Pfam" id="PF00691">
    <property type="entry name" value="OmpA"/>
    <property type="match status" value="1"/>
</dbReference>
<dbReference type="InterPro" id="IPR028974">
    <property type="entry name" value="TSP_type-3_rpt"/>
</dbReference>
<dbReference type="GO" id="GO:0015288">
    <property type="term" value="F:porin activity"/>
    <property type="evidence" value="ECO:0007669"/>
    <property type="project" value="UniProtKB-KW"/>
</dbReference>
<feature type="chain" id="PRO_5017339507" evidence="12">
    <location>
        <begin position="41"/>
        <end position="500"/>
    </location>
</feature>
<dbReference type="Proteomes" id="UP000266005">
    <property type="component" value="Unassembled WGS sequence"/>
</dbReference>
<dbReference type="AlphaFoldDB" id="A0A399S4Z5"/>
<sequence>MHVLSYQNILCRIMRTQLTKISRLAFALMCLLIASSDLMAQSSDQKTNLQIYGSALQYRGEVENQHFESNRLEWGGGLNLNRYISPSFDGGLHLTYGSTEANQNGNMFDAQMGTAMLALRLKMYGTILKEDAFIGPYLQIAGGGAWAKTDVMRADGTTQQDDKFFTSAVKGGAGLRFRFSDAVSAFVESNYMLIGQDKIDGFDEGENDRFLMHNVGLGFNLGKAKDTDGDGVPDRRDDCPDTPTGVQVDKNGCPIDTDGDGVADYQDECPTEAGVANLNGCPDSDGDGIADKNDQCPDQAGTAATNGCPDADGDGVADANDNCPDTPAGVQVGADGCPVDSDGDGVPDNEDACPNSAGTAATKGCPEVDAATMKLIEEKVRFEFDRARVQDSYKQLLDSITVALQKYPDHVLLIKGHADYIGSEEYNQALSERRAEAVKEYLIQQGVQNPDRLVTKGYGETQPLVKVNERLSRRRTESARAKNRRVGFELNTPDMQLNME</sequence>
<keyword evidence="8 10" id="KW-0472">Membrane</keyword>
<dbReference type="Gene3D" id="4.10.1080.10">
    <property type="entry name" value="TSP type-3 repeat"/>
    <property type="match status" value="1"/>
</dbReference>
<evidence type="ECO:0000256" key="9">
    <source>
        <dbReference type="ARBA" id="ARBA00023237"/>
    </source>
</evidence>
<dbReference type="Pfam" id="PF02412">
    <property type="entry name" value="TSP_3"/>
    <property type="match status" value="5"/>
</dbReference>
<keyword evidence="5 12" id="KW-0732">Signal</keyword>
<feature type="domain" description="OmpA-like" evidence="13">
    <location>
        <begin position="369"/>
        <end position="494"/>
    </location>
</feature>
<dbReference type="PANTHER" id="PTHR30329">
    <property type="entry name" value="STATOR ELEMENT OF FLAGELLAR MOTOR COMPLEX"/>
    <property type="match status" value="1"/>
</dbReference>
<dbReference type="PRINTS" id="PR01021">
    <property type="entry name" value="OMPADOMAIN"/>
</dbReference>
<keyword evidence="7" id="KW-0626">Porin</keyword>
<accession>A0A399S4Z5</accession>
<evidence type="ECO:0000256" key="10">
    <source>
        <dbReference type="PROSITE-ProRule" id="PRU00473"/>
    </source>
</evidence>
<evidence type="ECO:0000313" key="15">
    <source>
        <dbReference type="Proteomes" id="UP000266005"/>
    </source>
</evidence>
<keyword evidence="2" id="KW-0813">Transport</keyword>
<proteinExistence type="predicted"/>
<dbReference type="InterPro" id="IPR027385">
    <property type="entry name" value="Beta-barrel_OMP"/>
</dbReference>
<dbReference type="GO" id="GO:0006811">
    <property type="term" value="P:monoatomic ion transport"/>
    <property type="evidence" value="ECO:0007669"/>
    <property type="project" value="UniProtKB-KW"/>
</dbReference>
<keyword evidence="3" id="KW-1134">Transmembrane beta strand</keyword>
<dbReference type="SUPFAM" id="SSF103088">
    <property type="entry name" value="OmpA-like"/>
    <property type="match status" value="1"/>
</dbReference>
<dbReference type="InterPro" id="IPR006665">
    <property type="entry name" value="OmpA-like"/>
</dbReference>
<evidence type="ECO:0000256" key="11">
    <source>
        <dbReference type="SAM" id="MobiDB-lite"/>
    </source>
</evidence>
<dbReference type="InterPro" id="IPR050330">
    <property type="entry name" value="Bact_OuterMem_StrucFunc"/>
</dbReference>
<dbReference type="SUPFAM" id="SSF56925">
    <property type="entry name" value="OMPA-like"/>
    <property type="match status" value="1"/>
</dbReference>
<dbReference type="SUPFAM" id="SSF103647">
    <property type="entry name" value="TSP type-3 repeat"/>
    <property type="match status" value="2"/>
</dbReference>
<dbReference type="InterPro" id="IPR011250">
    <property type="entry name" value="OMP/PagP_B-barrel"/>
</dbReference>
<dbReference type="InterPro" id="IPR003367">
    <property type="entry name" value="Thrombospondin_3-like_rpt"/>
</dbReference>
<evidence type="ECO:0000256" key="1">
    <source>
        <dbReference type="ARBA" id="ARBA00004571"/>
    </source>
</evidence>
<keyword evidence="4" id="KW-0812">Transmembrane</keyword>
<dbReference type="GO" id="GO:0009279">
    <property type="term" value="C:cell outer membrane"/>
    <property type="evidence" value="ECO:0007669"/>
    <property type="project" value="UniProtKB-SubCell"/>
</dbReference>
<feature type="signal peptide" evidence="12">
    <location>
        <begin position="1"/>
        <end position="40"/>
    </location>
</feature>
<protein>
    <submittedName>
        <fullName evidence="14">OmpA family protein</fullName>
    </submittedName>
</protein>
<evidence type="ECO:0000256" key="12">
    <source>
        <dbReference type="SAM" id="SignalP"/>
    </source>
</evidence>
<evidence type="ECO:0000256" key="8">
    <source>
        <dbReference type="ARBA" id="ARBA00023136"/>
    </source>
</evidence>
<dbReference type="InterPro" id="IPR006664">
    <property type="entry name" value="OMP_bac"/>
</dbReference>